<feature type="non-terminal residue" evidence="2">
    <location>
        <position position="1"/>
    </location>
</feature>
<keyword evidence="1" id="KW-0812">Transmembrane</keyword>
<accession>A0A3R5UCZ6</accession>
<proteinExistence type="predicted"/>
<evidence type="ECO:0000256" key="1">
    <source>
        <dbReference type="SAM" id="Phobius"/>
    </source>
</evidence>
<keyword evidence="1" id="KW-1133">Transmembrane helix</keyword>
<evidence type="ECO:0000313" key="2">
    <source>
        <dbReference type="EMBL" id="OPL20970.1"/>
    </source>
</evidence>
<dbReference type="Proteomes" id="UP000266721">
    <property type="component" value="Unassembled WGS sequence"/>
</dbReference>
<dbReference type="EMBL" id="KV597073">
    <property type="protein sequence ID" value="OPL20970.1"/>
    <property type="molecule type" value="Genomic_DNA"/>
</dbReference>
<organism evidence="2 3">
    <name type="scientific">Mytilus galloprovincialis</name>
    <name type="common">Mediterranean mussel</name>
    <dbReference type="NCBI Taxonomy" id="29158"/>
    <lineage>
        <taxon>Eukaryota</taxon>
        <taxon>Metazoa</taxon>
        <taxon>Spiralia</taxon>
        <taxon>Lophotrochozoa</taxon>
        <taxon>Mollusca</taxon>
        <taxon>Bivalvia</taxon>
        <taxon>Autobranchia</taxon>
        <taxon>Pteriomorphia</taxon>
        <taxon>Mytilida</taxon>
        <taxon>Mytiloidea</taxon>
        <taxon>Mytilidae</taxon>
        <taxon>Mytilinae</taxon>
        <taxon>Mytilus</taxon>
    </lineage>
</organism>
<reference evidence="2 3" key="1">
    <citation type="journal article" date="2016" name="PLoS ONE">
        <title>A First Insight into the Genome of the Filter-Feeder Mussel Mytilus galloprovincialis.</title>
        <authorList>
            <person name="Murgarella M."/>
            <person name="Puiu D."/>
            <person name="Novoa B."/>
            <person name="Figueras A."/>
            <person name="Posada D."/>
            <person name="Canchaya C."/>
        </authorList>
    </citation>
    <scope>NUCLEOTIDE SEQUENCE [LARGE SCALE GENOMIC DNA]</scope>
    <source>
        <tissue evidence="2">Muscle</tissue>
    </source>
</reference>
<dbReference type="AlphaFoldDB" id="A0A3R5UCZ6"/>
<keyword evidence="3" id="KW-1185">Reference proteome</keyword>
<keyword evidence="1" id="KW-0472">Membrane</keyword>
<name>A0A3R5UCZ6_MYTGA</name>
<evidence type="ECO:0000313" key="3">
    <source>
        <dbReference type="Proteomes" id="UP000266721"/>
    </source>
</evidence>
<sequence length="84" mass="9755">LLIWISILLFGNPMTFLSGLGTVIVTIGVLLYTKAKEVDHNRRELIQTYPRLGETKDKYLLLDLNKRVISKMVKIRIICKCCYR</sequence>
<protein>
    <submittedName>
        <fullName evidence="2">Solute e2 carrier family 35 member</fullName>
    </submittedName>
</protein>
<feature type="transmembrane region" description="Helical" evidence="1">
    <location>
        <begin position="14"/>
        <end position="33"/>
    </location>
</feature>
<gene>
    <name evidence="2" type="ORF">AM593_07191</name>
</gene>
<dbReference type="SMR" id="A0A3R5UCZ6"/>